<dbReference type="RefSeq" id="WP_112117134.1">
    <property type="nucleotide sequence ID" value="NZ_UAQE01000001.1"/>
</dbReference>
<dbReference type="Proteomes" id="UP000251431">
    <property type="component" value="Unassembled WGS sequence"/>
</dbReference>
<accession>A0A2X0XLK3</accession>
<organism evidence="1 2">
    <name type="scientific">Lysinibacillus capsici</name>
    <dbReference type="NCBI Taxonomy" id="2115968"/>
    <lineage>
        <taxon>Bacteria</taxon>
        <taxon>Bacillati</taxon>
        <taxon>Bacillota</taxon>
        <taxon>Bacilli</taxon>
        <taxon>Bacillales</taxon>
        <taxon>Bacillaceae</taxon>
        <taxon>Lysinibacillus</taxon>
    </lineage>
</organism>
<proteinExistence type="predicted"/>
<protein>
    <submittedName>
        <fullName evidence="1">Uncharacterized protein</fullName>
    </submittedName>
</protein>
<gene>
    <name evidence="1" type="ORF">NCTC7582_01924</name>
</gene>
<evidence type="ECO:0000313" key="1">
    <source>
        <dbReference type="EMBL" id="SPT98766.1"/>
    </source>
</evidence>
<name>A0A2X0XLK3_9BACI</name>
<reference evidence="1 2" key="1">
    <citation type="submission" date="2018-06" db="EMBL/GenBank/DDBJ databases">
        <authorList>
            <consortium name="Pathogen Informatics"/>
            <person name="Doyle S."/>
        </authorList>
    </citation>
    <scope>NUCLEOTIDE SEQUENCE [LARGE SCALE GENOMIC DNA]</scope>
    <source>
        <strain evidence="1 2">NCTC7582</strain>
    </source>
</reference>
<sequence length="76" mass="8566">MNKYTGEFYVQSAGIDKIFEGDQVRCAYNVDGYSGGCWHGQVTRITSRGIYIDVGNKRDKYVAFVNIQELTLKYGG</sequence>
<evidence type="ECO:0000313" key="2">
    <source>
        <dbReference type="Proteomes" id="UP000251431"/>
    </source>
</evidence>
<dbReference type="EMBL" id="UAQE01000001">
    <property type="protein sequence ID" value="SPT98766.1"/>
    <property type="molecule type" value="Genomic_DNA"/>
</dbReference>
<dbReference type="AlphaFoldDB" id="A0A2X0XLK3"/>